<keyword evidence="1" id="KW-0812">Transmembrane</keyword>
<dbReference type="EMBL" id="SPUH01000002">
    <property type="protein sequence ID" value="TKS52803.1"/>
    <property type="molecule type" value="Genomic_DNA"/>
</dbReference>
<dbReference type="GO" id="GO:0016747">
    <property type="term" value="F:acyltransferase activity, transferring groups other than amino-acyl groups"/>
    <property type="evidence" value="ECO:0007669"/>
    <property type="project" value="InterPro"/>
</dbReference>
<dbReference type="GO" id="GO:0000271">
    <property type="term" value="P:polysaccharide biosynthetic process"/>
    <property type="evidence" value="ECO:0007669"/>
    <property type="project" value="TreeGrafter"/>
</dbReference>
<feature type="transmembrane region" description="Helical" evidence="1">
    <location>
        <begin position="186"/>
        <end position="204"/>
    </location>
</feature>
<organism evidence="3 4">
    <name type="scientific">Luteimonas yindakuii</name>
    <dbReference type="NCBI Taxonomy" id="2565782"/>
    <lineage>
        <taxon>Bacteria</taxon>
        <taxon>Pseudomonadati</taxon>
        <taxon>Pseudomonadota</taxon>
        <taxon>Gammaproteobacteria</taxon>
        <taxon>Lysobacterales</taxon>
        <taxon>Lysobacteraceae</taxon>
        <taxon>Luteimonas</taxon>
    </lineage>
</organism>
<feature type="transmembrane region" description="Helical" evidence="1">
    <location>
        <begin position="156"/>
        <end position="179"/>
    </location>
</feature>
<protein>
    <submittedName>
        <fullName evidence="3">Acyltransferase</fullName>
    </submittedName>
</protein>
<feature type="transmembrane region" description="Helical" evidence="1">
    <location>
        <begin position="111"/>
        <end position="129"/>
    </location>
</feature>
<dbReference type="Pfam" id="PF01757">
    <property type="entry name" value="Acyl_transf_3"/>
    <property type="match status" value="1"/>
</dbReference>
<keyword evidence="4" id="KW-1185">Reference proteome</keyword>
<gene>
    <name evidence="3" type="ORF">E4582_11220</name>
</gene>
<keyword evidence="3" id="KW-0012">Acyltransferase</keyword>
<keyword evidence="1" id="KW-0472">Membrane</keyword>
<keyword evidence="3" id="KW-0808">Transferase</keyword>
<reference evidence="3 4" key="1">
    <citation type="submission" date="2019-01" db="EMBL/GenBank/DDBJ databases">
        <authorList>
            <person name="Zhang S."/>
        </authorList>
    </citation>
    <scope>NUCLEOTIDE SEQUENCE [LARGE SCALE GENOMIC DNA]</scope>
    <source>
        <strain evidence="3 4">1626</strain>
    </source>
</reference>
<feature type="transmembrane region" description="Helical" evidence="1">
    <location>
        <begin position="283"/>
        <end position="301"/>
    </location>
</feature>
<name>A0A4Z1R9G1_9GAMM</name>
<evidence type="ECO:0000313" key="4">
    <source>
        <dbReference type="Proteomes" id="UP000298681"/>
    </source>
</evidence>
<dbReference type="InterPro" id="IPR050879">
    <property type="entry name" value="Acyltransferase_3"/>
</dbReference>
<dbReference type="PANTHER" id="PTHR23028">
    <property type="entry name" value="ACETYLTRANSFERASE"/>
    <property type="match status" value="1"/>
</dbReference>
<evidence type="ECO:0000259" key="2">
    <source>
        <dbReference type="Pfam" id="PF01757"/>
    </source>
</evidence>
<dbReference type="Proteomes" id="UP000298681">
    <property type="component" value="Unassembled WGS sequence"/>
</dbReference>
<proteinExistence type="predicted"/>
<feature type="transmembrane region" description="Helical" evidence="1">
    <location>
        <begin position="42"/>
        <end position="61"/>
    </location>
</feature>
<feature type="transmembrane region" description="Helical" evidence="1">
    <location>
        <begin position="313"/>
        <end position="332"/>
    </location>
</feature>
<dbReference type="RefSeq" id="WP_134674924.1">
    <property type="nucleotide sequence ID" value="NZ_SPUH01000002.1"/>
</dbReference>
<feature type="domain" description="Acyltransferase 3" evidence="2">
    <location>
        <begin position="37"/>
        <end position="362"/>
    </location>
</feature>
<feature type="transmembrane region" description="Helical" evidence="1">
    <location>
        <begin position="216"/>
        <end position="236"/>
    </location>
</feature>
<comment type="caution">
    <text evidence="3">The sequence shown here is derived from an EMBL/GenBank/DDBJ whole genome shotgun (WGS) entry which is preliminary data.</text>
</comment>
<accession>A0A4Z1R9G1</accession>
<keyword evidence="1" id="KW-1133">Transmembrane helix</keyword>
<feature type="transmembrane region" description="Helical" evidence="1">
    <location>
        <begin position="248"/>
        <end position="271"/>
    </location>
</feature>
<dbReference type="InterPro" id="IPR002656">
    <property type="entry name" value="Acyl_transf_3_dom"/>
</dbReference>
<evidence type="ECO:0000256" key="1">
    <source>
        <dbReference type="SAM" id="Phobius"/>
    </source>
</evidence>
<dbReference type="GO" id="GO:0016020">
    <property type="term" value="C:membrane"/>
    <property type="evidence" value="ECO:0007669"/>
    <property type="project" value="TreeGrafter"/>
</dbReference>
<dbReference type="AlphaFoldDB" id="A0A4Z1R9G1"/>
<evidence type="ECO:0000313" key="3">
    <source>
        <dbReference type="EMBL" id="TKS52803.1"/>
    </source>
</evidence>
<dbReference type="PANTHER" id="PTHR23028:SF53">
    <property type="entry name" value="ACYL_TRANSF_3 DOMAIN-CONTAINING PROTEIN"/>
    <property type="match status" value="1"/>
</dbReference>
<sequence length="386" mass="42779">MNGESVDMQRGATAHADRTRFRELFLGRPRTRLNHLDALDGLRGVAVLMVIASHLSNGGLLPQPGLSGTGKQGVYLFFVLSAFLLARILMSRPLPALGSVRLWADYALRRVLRIWPLYLFVLLLSWMLTRSGLPWHFRLDHASLLRHLTLAEGQSVLWSIPVEFTFYLWLPPLVLAMVWLRGHCPAWLEALAAGALMAAVLWHWPASEMAVNDVRLGPYLPVFLCGVFAARIDLALDSRFVGRPGSWPWAMLALVMATGCVLMVPSVWARVMGTGFNPALNHGWFLAHGLAWSGLLLALLHGPSWLRRPFASAPLRLVGVVSFSAYLWHMPVLDLVAASGAGRWPGLAPALVLVLTLILSMLSFLLLERPWRELRLAPVRSAPATR</sequence>
<feature type="transmembrane region" description="Helical" evidence="1">
    <location>
        <begin position="344"/>
        <end position="367"/>
    </location>
</feature>
<feature type="transmembrane region" description="Helical" evidence="1">
    <location>
        <begin position="73"/>
        <end position="90"/>
    </location>
</feature>